<evidence type="ECO:0000256" key="2">
    <source>
        <dbReference type="ARBA" id="ARBA00022793"/>
    </source>
</evidence>
<gene>
    <name evidence="3" type="ORF">GCM10008917_28210</name>
</gene>
<proteinExistence type="inferred from homology"/>
<organism evidence="3 4">
    <name type="scientific">Paraclostridium tenue</name>
    <dbReference type="NCBI Taxonomy" id="1737"/>
    <lineage>
        <taxon>Bacteria</taxon>
        <taxon>Bacillati</taxon>
        <taxon>Bacillota</taxon>
        <taxon>Clostridia</taxon>
        <taxon>Peptostreptococcales</taxon>
        <taxon>Peptostreptococcaceae</taxon>
        <taxon>Paraclostridium</taxon>
    </lineage>
</organism>
<dbReference type="SUPFAM" id="SSF53383">
    <property type="entry name" value="PLP-dependent transferases"/>
    <property type="match status" value="1"/>
</dbReference>
<evidence type="ECO:0008006" key="5">
    <source>
        <dbReference type="Google" id="ProtNLM"/>
    </source>
</evidence>
<sequence length="104" mass="12009">MKGTDKGENLPIVCYRLRNEDAVEWTLYDLADRLAMKGWQIPAYPLPVNLDKVIIQRIVCRADLSYDMAELFIRDLNTAIKDLNNANVLVHGKKSENKRYGFTH</sequence>
<evidence type="ECO:0000313" key="3">
    <source>
        <dbReference type="EMBL" id="GAA0866559.1"/>
    </source>
</evidence>
<name>A0ABN1MB19_9FIRM</name>
<comment type="caution">
    <text evidence="3">The sequence shown here is derived from an EMBL/GenBank/DDBJ whole genome shotgun (WGS) entry which is preliminary data.</text>
</comment>
<protein>
    <recommendedName>
        <fullName evidence="5">Glutamate decarboxylase</fullName>
    </recommendedName>
</protein>
<accession>A0ABN1MB19</accession>
<reference evidence="3 4" key="1">
    <citation type="journal article" date="2019" name="Int. J. Syst. Evol. Microbiol.">
        <title>The Global Catalogue of Microorganisms (GCM) 10K type strain sequencing project: providing services to taxonomists for standard genome sequencing and annotation.</title>
        <authorList>
            <consortium name="The Broad Institute Genomics Platform"/>
            <consortium name="The Broad Institute Genome Sequencing Center for Infectious Disease"/>
            <person name="Wu L."/>
            <person name="Ma J."/>
        </authorList>
    </citation>
    <scope>NUCLEOTIDE SEQUENCE [LARGE SCALE GENOMIC DNA]</scope>
    <source>
        <strain evidence="3 4">JCM 6486</strain>
    </source>
</reference>
<dbReference type="InterPro" id="IPR015424">
    <property type="entry name" value="PyrdxlP-dep_Trfase"/>
</dbReference>
<evidence type="ECO:0000256" key="1">
    <source>
        <dbReference type="ARBA" id="ARBA00009533"/>
    </source>
</evidence>
<dbReference type="EMBL" id="BAAACP010000033">
    <property type="protein sequence ID" value="GAA0866559.1"/>
    <property type="molecule type" value="Genomic_DNA"/>
</dbReference>
<keyword evidence="4" id="KW-1185">Reference proteome</keyword>
<keyword evidence="2" id="KW-0210">Decarboxylase</keyword>
<comment type="similarity">
    <text evidence="1">Belongs to the group II decarboxylase family.</text>
</comment>
<keyword evidence="2" id="KW-0456">Lyase</keyword>
<dbReference type="InterPro" id="IPR010107">
    <property type="entry name" value="Glutamate_decarboxylase"/>
</dbReference>
<dbReference type="PANTHER" id="PTHR43321">
    <property type="entry name" value="GLUTAMATE DECARBOXYLASE"/>
    <property type="match status" value="1"/>
</dbReference>
<dbReference type="Proteomes" id="UP001400965">
    <property type="component" value="Unassembled WGS sequence"/>
</dbReference>
<dbReference type="PANTHER" id="PTHR43321:SF3">
    <property type="entry name" value="GLUTAMATE DECARBOXYLASE"/>
    <property type="match status" value="1"/>
</dbReference>
<evidence type="ECO:0000313" key="4">
    <source>
        <dbReference type="Proteomes" id="UP001400965"/>
    </source>
</evidence>
<dbReference type="Gene3D" id="3.90.1150.160">
    <property type="match status" value="1"/>
</dbReference>